<dbReference type="OrthoDB" id="9803970at2"/>
<reference evidence="7 8" key="1">
    <citation type="submission" date="2018-08" db="EMBL/GenBank/DDBJ databases">
        <title>Murine metabolic-syndrome-specific gut microbial biobank.</title>
        <authorList>
            <person name="Liu C."/>
        </authorList>
    </citation>
    <scope>NUCLEOTIDE SEQUENCE [LARGE SCALE GENOMIC DNA]</scope>
    <source>
        <strain evidence="7 8">583</strain>
    </source>
</reference>
<feature type="domain" description="Sigma-54 factor interaction" evidence="6">
    <location>
        <begin position="275"/>
        <end position="505"/>
    </location>
</feature>
<evidence type="ECO:0000313" key="8">
    <source>
        <dbReference type="Proteomes" id="UP000467132"/>
    </source>
</evidence>
<dbReference type="RefSeq" id="WP_160196898.1">
    <property type="nucleotide sequence ID" value="NZ_QXXA01000006.1"/>
</dbReference>
<dbReference type="SUPFAM" id="SSF52540">
    <property type="entry name" value="P-loop containing nucleoside triphosphate hydrolases"/>
    <property type="match status" value="1"/>
</dbReference>
<evidence type="ECO:0000256" key="4">
    <source>
        <dbReference type="ARBA" id="ARBA00023125"/>
    </source>
</evidence>
<dbReference type="Proteomes" id="UP000467132">
    <property type="component" value="Unassembled WGS sequence"/>
</dbReference>
<dbReference type="PROSITE" id="PS00688">
    <property type="entry name" value="SIGMA54_INTERACT_3"/>
    <property type="match status" value="1"/>
</dbReference>
<evidence type="ECO:0000259" key="6">
    <source>
        <dbReference type="PROSITE" id="PS50045"/>
    </source>
</evidence>
<dbReference type="PROSITE" id="PS00675">
    <property type="entry name" value="SIGMA54_INTERACT_1"/>
    <property type="match status" value="1"/>
</dbReference>
<name>A0A845R1G5_9CLOT</name>
<dbReference type="Gene3D" id="1.10.8.60">
    <property type="match status" value="1"/>
</dbReference>
<evidence type="ECO:0000313" key="7">
    <source>
        <dbReference type="EMBL" id="NBI06413.1"/>
    </source>
</evidence>
<dbReference type="PROSITE" id="PS00676">
    <property type="entry name" value="SIGMA54_INTERACT_2"/>
    <property type="match status" value="1"/>
</dbReference>
<keyword evidence="5" id="KW-0804">Transcription</keyword>
<dbReference type="PANTHER" id="PTHR32071">
    <property type="entry name" value="TRANSCRIPTIONAL REGULATORY PROTEIN"/>
    <property type="match status" value="1"/>
</dbReference>
<accession>A0A845R1G5</accession>
<organism evidence="7 8">
    <name type="scientific">Senegalia massiliensis</name>
    <dbReference type="NCBI Taxonomy" id="1720316"/>
    <lineage>
        <taxon>Bacteria</taxon>
        <taxon>Bacillati</taxon>
        <taxon>Bacillota</taxon>
        <taxon>Clostridia</taxon>
        <taxon>Eubacteriales</taxon>
        <taxon>Clostridiaceae</taxon>
        <taxon>Senegalia</taxon>
    </lineage>
</organism>
<dbReference type="PANTHER" id="PTHR32071:SF57">
    <property type="entry name" value="C4-DICARBOXYLATE TRANSPORT TRANSCRIPTIONAL REGULATORY PROTEIN DCTD"/>
    <property type="match status" value="1"/>
</dbReference>
<evidence type="ECO:0000256" key="3">
    <source>
        <dbReference type="ARBA" id="ARBA00023015"/>
    </source>
</evidence>
<dbReference type="InterPro" id="IPR058031">
    <property type="entry name" value="AAA_lid_NorR"/>
</dbReference>
<dbReference type="PROSITE" id="PS50045">
    <property type="entry name" value="SIGMA54_INTERACT_4"/>
    <property type="match status" value="1"/>
</dbReference>
<dbReference type="SUPFAM" id="SSF55781">
    <property type="entry name" value="GAF domain-like"/>
    <property type="match status" value="1"/>
</dbReference>
<protein>
    <submittedName>
        <fullName evidence="7">AAA family ATPase</fullName>
    </submittedName>
</protein>
<dbReference type="CDD" id="cd00009">
    <property type="entry name" value="AAA"/>
    <property type="match status" value="1"/>
</dbReference>
<keyword evidence="4" id="KW-0238">DNA-binding</keyword>
<dbReference type="InterPro" id="IPR027417">
    <property type="entry name" value="P-loop_NTPase"/>
</dbReference>
<evidence type="ECO:0000256" key="1">
    <source>
        <dbReference type="ARBA" id="ARBA00022741"/>
    </source>
</evidence>
<evidence type="ECO:0000256" key="2">
    <source>
        <dbReference type="ARBA" id="ARBA00022840"/>
    </source>
</evidence>
<gene>
    <name evidence="7" type="ORF">D3Z33_06000</name>
</gene>
<dbReference type="InterPro" id="IPR009057">
    <property type="entry name" value="Homeodomain-like_sf"/>
</dbReference>
<dbReference type="Gene3D" id="1.10.10.60">
    <property type="entry name" value="Homeodomain-like"/>
    <property type="match status" value="1"/>
</dbReference>
<dbReference type="InterPro" id="IPR025944">
    <property type="entry name" value="Sigma_54_int_dom_CS"/>
</dbReference>
<dbReference type="InterPro" id="IPR003593">
    <property type="entry name" value="AAA+_ATPase"/>
</dbReference>
<dbReference type="InterPro" id="IPR025662">
    <property type="entry name" value="Sigma_54_int_dom_ATP-bd_1"/>
</dbReference>
<dbReference type="SUPFAM" id="SSF46689">
    <property type="entry name" value="Homeodomain-like"/>
    <property type="match status" value="1"/>
</dbReference>
<dbReference type="Gene3D" id="3.30.450.20">
    <property type="entry name" value="PAS domain"/>
    <property type="match status" value="1"/>
</dbReference>
<dbReference type="Pfam" id="PF25601">
    <property type="entry name" value="AAA_lid_14"/>
    <property type="match status" value="1"/>
</dbReference>
<keyword evidence="1" id="KW-0547">Nucleotide-binding</keyword>
<dbReference type="FunFam" id="3.40.50.300:FF:000006">
    <property type="entry name" value="DNA-binding transcriptional regulator NtrC"/>
    <property type="match status" value="1"/>
</dbReference>
<dbReference type="InterPro" id="IPR025943">
    <property type="entry name" value="Sigma_54_int_dom_ATP-bd_2"/>
</dbReference>
<keyword evidence="2" id="KW-0067">ATP-binding</keyword>
<dbReference type="EMBL" id="QXXA01000006">
    <property type="protein sequence ID" value="NBI06413.1"/>
    <property type="molecule type" value="Genomic_DNA"/>
</dbReference>
<evidence type="ECO:0000256" key="5">
    <source>
        <dbReference type="ARBA" id="ARBA00023163"/>
    </source>
</evidence>
<dbReference type="AlphaFoldDB" id="A0A845R1G5"/>
<proteinExistence type="predicted"/>
<dbReference type="Pfam" id="PF00158">
    <property type="entry name" value="Sigma54_activat"/>
    <property type="match status" value="1"/>
</dbReference>
<comment type="caution">
    <text evidence="7">The sequence shown here is derived from an EMBL/GenBank/DDBJ whole genome shotgun (WGS) entry which is preliminary data.</text>
</comment>
<dbReference type="GO" id="GO:0003677">
    <property type="term" value="F:DNA binding"/>
    <property type="evidence" value="ECO:0007669"/>
    <property type="project" value="UniProtKB-KW"/>
</dbReference>
<dbReference type="GO" id="GO:0006355">
    <property type="term" value="P:regulation of DNA-templated transcription"/>
    <property type="evidence" value="ECO:0007669"/>
    <property type="project" value="InterPro"/>
</dbReference>
<keyword evidence="3" id="KW-0805">Transcription regulation</keyword>
<sequence>MYSQNDLYKISDTLTNITNATASVINVDVTIVDEKLNRIAGTGKYLDNIGEKLNDNCLFAYALKQNESFIIENPREHEACKNCTHKGVCREWAQVCCPIKINRNTIGIIGLIAFNKEQKEIITSNKMNLLEFLNHMADLIASKLDENRKKEEITLMASELEILLNSMNTGVISTGQNGEIKRYNIIANEMFELNKINNIKEIIKNKFSNEKSPISNKEFIYKYKNKNYRAFYSVKPIIIDNEVTGYIFTFNKMKEILKVVNDLSSPTQMTFFSDIIGESINIKDVKRYAKKISKSNSTVLITGESGTGKELFARSIHFESERVDKPFIAINCTAIPENLIETELFGYEEGAFTGAKKSGKLGKFELAHKGTIFLDEIGDMPLHLQTKLLRVLQESVIERVGGNSVIPVDVRVIAATNKLLEQKVKYKEFREDLYYRLNVIPLKIPPLRERLDDINILVDNFLEKFNKRLNRNINKVSNNVIDLFRQYHWPGNIRELENVIEYAVNMCVTDIINIGDLPRNIREQEYENIKESTSPIMTIKELEKIEIKKALDRYGRDNKGIEKSARALGIGRATIYRKIKLYNI</sequence>
<dbReference type="SMART" id="SM00382">
    <property type="entry name" value="AAA"/>
    <property type="match status" value="1"/>
</dbReference>
<dbReference type="Gene3D" id="3.40.50.300">
    <property type="entry name" value="P-loop containing nucleotide triphosphate hydrolases"/>
    <property type="match status" value="1"/>
</dbReference>
<dbReference type="GO" id="GO:0005524">
    <property type="term" value="F:ATP binding"/>
    <property type="evidence" value="ECO:0007669"/>
    <property type="project" value="UniProtKB-KW"/>
</dbReference>
<keyword evidence="8" id="KW-1185">Reference proteome</keyword>
<dbReference type="InterPro" id="IPR002078">
    <property type="entry name" value="Sigma_54_int"/>
</dbReference>